<accession>A0A6J5F1B7</accession>
<evidence type="ECO:0000313" key="2">
    <source>
        <dbReference type="Proteomes" id="UP000494363"/>
    </source>
</evidence>
<dbReference type="AlphaFoldDB" id="A0A6J5F1B7"/>
<reference evidence="1 2" key="1">
    <citation type="submission" date="2020-04" db="EMBL/GenBank/DDBJ databases">
        <authorList>
            <person name="De Canck E."/>
        </authorList>
    </citation>
    <scope>NUCLEOTIDE SEQUENCE [LARGE SCALE GENOMIC DNA]</scope>
    <source>
        <strain evidence="1 2">LMG 29542</strain>
    </source>
</reference>
<dbReference type="Proteomes" id="UP000494363">
    <property type="component" value="Unassembled WGS sequence"/>
</dbReference>
<sequence length="336" mass="37111">MHIKFRNTNPSHALDHAASEGALTRTRLRARAAPTQLSALTMMPKPMLPKPVLPVMQARPVTRPLATIKPNAALPATAPDEVSCDIETLQLQEAILRSFSDNLSRPSNPKQAMSQQAHEALLDVPGNGDRAFLNNTKNVAPQAAEPITPFRRLPGEIRDVYKNLVKSDPSSRHYSGSMIETLAAVHYAAEVASTRTVPKQIDDTAAIQPTRVVQDNGNATVNKVNSLVSALLQYAIGDAREGLDRHVRRFRALLNHQPRQWIKPGKDISAESAVTRKLVNLIDADKYLPRKLNVCLVSVDEHGHPDFENILSSKQQQAHAIYIADLGEYYEVVKFI</sequence>
<organism evidence="1 2">
    <name type="scientific">Paraburkholderia humisilvae</name>
    <dbReference type="NCBI Taxonomy" id="627669"/>
    <lineage>
        <taxon>Bacteria</taxon>
        <taxon>Pseudomonadati</taxon>
        <taxon>Pseudomonadota</taxon>
        <taxon>Betaproteobacteria</taxon>
        <taxon>Burkholderiales</taxon>
        <taxon>Burkholderiaceae</taxon>
        <taxon>Paraburkholderia</taxon>
    </lineage>
</organism>
<gene>
    <name evidence="1" type="ORF">LMG29542_06932</name>
</gene>
<evidence type="ECO:0000313" key="1">
    <source>
        <dbReference type="EMBL" id="CAB3772640.1"/>
    </source>
</evidence>
<name>A0A6J5F1B7_9BURK</name>
<keyword evidence="2" id="KW-1185">Reference proteome</keyword>
<proteinExistence type="predicted"/>
<dbReference type="EMBL" id="CADIKH010000061">
    <property type="protein sequence ID" value="CAB3772640.1"/>
    <property type="molecule type" value="Genomic_DNA"/>
</dbReference>
<dbReference type="RefSeq" id="WP_175232298.1">
    <property type="nucleotide sequence ID" value="NZ_CADIKH010000061.1"/>
</dbReference>
<protein>
    <submittedName>
        <fullName evidence="1">Uncharacterized protein</fullName>
    </submittedName>
</protein>